<dbReference type="InterPro" id="IPR013762">
    <property type="entry name" value="Integrase-like_cat_sf"/>
</dbReference>
<evidence type="ECO:0000259" key="3">
    <source>
        <dbReference type="PROSITE" id="PS51898"/>
    </source>
</evidence>
<protein>
    <submittedName>
        <fullName evidence="4">Tyrosine-type recombinase/integrase</fullName>
    </submittedName>
</protein>
<keyword evidence="5" id="KW-1185">Reference proteome</keyword>
<gene>
    <name evidence="4" type="ORF">ACH49L_35240</name>
</gene>
<comment type="caution">
    <text evidence="4">The sequence shown here is derived from an EMBL/GenBank/DDBJ whole genome shotgun (WGS) entry which is preliminary data.</text>
</comment>
<feature type="domain" description="Tyr recombinase" evidence="3">
    <location>
        <begin position="360"/>
        <end position="576"/>
    </location>
</feature>
<sequence length="732" mass="81923">MSAVLAAIRAPRREVSEDWGTWLSDRLDPQWRRDEWDPATHVFTGSVNNPLTAAHPCRVVRCPAVVESFKSYCSGCAHDRRQNGNPPDFASTHQPGSRHGNQHGGVNRGIGKTQFTLAPVSETVRTEILYALEQRDQLDVILVPGRIRSLVPRLPGGLGSLLDLASGFPETLDSNLRGALRSLLDQLARARSEYNGTDPTAGDIWECRLVGLIAGKRREYRATSGTIDFTVLQQPWLREIAKEYGRQVRPTVLELRAVVQAAAIASAALAARLHGQTPHKLQLADMSAVVDAFRAAHNPKTGEPYGSQHRRALLGHWRRFLDRARLLGLMDQIPGAFALSPAFHQMEVPAEDAEDDLGRAIPEHVIAQLDQHLHLIGTSYERKGWTAGDYEQMYAAYYRIVRDTGRRPEEAARLRRSCVQRIDGKPTLIYDNLKRRRYGRRLPITEDTARHIETWENKLSALPVRAVAQEWLFPAPGQNRTRRGHMSAHHFSAKIFRTWVDRIPHLLGEGLDDEGSPVPYDRAEITVYGLRHAYAQRHADAGVPVDHLRELMDHREIDTTMGYYKVSLERKRKAVETVARLTIDRHGNPRGYADALASEGQTVAVPYGGCSEPSNVKAGGQHCRIRFQCAGCDFYRPDPSYLPALQQQVAELRADKEAALAMGAADWVIRNFDDQITGYNKALSQMRATLETLPEPERTAVEEAARELRKARSAAAFIPVDGLTIRSSHDQH</sequence>
<keyword evidence="1" id="KW-0233">DNA recombination</keyword>
<evidence type="ECO:0000313" key="5">
    <source>
        <dbReference type="Proteomes" id="UP001611397"/>
    </source>
</evidence>
<dbReference type="Gene3D" id="1.10.443.10">
    <property type="entry name" value="Intergrase catalytic core"/>
    <property type="match status" value="1"/>
</dbReference>
<dbReference type="Pfam" id="PF00589">
    <property type="entry name" value="Phage_integrase"/>
    <property type="match status" value="1"/>
</dbReference>
<organism evidence="4 5">
    <name type="scientific">Streptomyces olivaceoviridis</name>
    <name type="common">Streptomyces corchorusii</name>
    <dbReference type="NCBI Taxonomy" id="1921"/>
    <lineage>
        <taxon>Bacteria</taxon>
        <taxon>Bacillati</taxon>
        <taxon>Actinomycetota</taxon>
        <taxon>Actinomycetes</taxon>
        <taxon>Kitasatosporales</taxon>
        <taxon>Streptomycetaceae</taxon>
        <taxon>Streptomyces</taxon>
    </lineage>
</organism>
<evidence type="ECO:0000256" key="1">
    <source>
        <dbReference type="ARBA" id="ARBA00023172"/>
    </source>
</evidence>
<dbReference type="SUPFAM" id="SSF56349">
    <property type="entry name" value="DNA breaking-rejoining enzymes"/>
    <property type="match status" value="1"/>
</dbReference>
<evidence type="ECO:0000256" key="2">
    <source>
        <dbReference type="SAM" id="MobiDB-lite"/>
    </source>
</evidence>
<dbReference type="PROSITE" id="PS51898">
    <property type="entry name" value="TYR_RECOMBINASE"/>
    <property type="match status" value="1"/>
</dbReference>
<reference evidence="4 5" key="1">
    <citation type="submission" date="2024-10" db="EMBL/GenBank/DDBJ databases">
        <title>The Natural Products Discovery Center: Release of the First 8490 Sequenced Strains for Exploring Actinobacteria Biosynthetic Diversity.</title>
        <authorList>
            <person name="Kalkreuter E."/>
            <person name="Kautsar S.A."/>
            <person name="Yang D."/>
            <person name="Bader C.D."/>
            <person name="Teijaro C.N."/>
            <person name="Fluegel L."/>
            <person name="Davis C.M."/>
            <person name="Simpson J.R."/>
            <person name="Lauterbach L."/>
            <person name="Steele A.D."/>
            <person name="Gui C."/>
            <person name="Meng S."/>
            <person name="Li G."/>
            <person name="Viehrig K."/>
            <person name="Ye F."/>
            <person name="Su P."/>
            <person name="Kiefer A.F."/>
            <person name="Nichols A."/>
            <person name="Cepeda A.J."/>
            <person name="Yan W."/>
            <person name="Fan B."/>
            <person name="Jiang Y."/>
            <person name="Adhikari A."/>
            <person name="Zheng C.-J."/>
            <person name="Schuster L."/>
            <person name="Cowan T.M."/>
            <person name="Smanski M.J."/>
            <person name="Chevrette M.G."/>
            <person name="De Carvalho L.P.S."/>
            <person name="Shen B."/>
        </authorList>
    </citation>
    <scope>NUCLEOTIDE SEQUENCE [LARGE SCALE GENOMIC DNA]</scope>
    <source>
        <strain evidence="4 5">NPDC020295</strain>
    </source>
</reference>
<evidence type="ECO:0000313" key="4">
    <source>
        <dbReference type="EMBL" id="MFI2160881.1"/>
    </source>
</evidence>
<feature type="region of interest" description="Disordered" evidence="2">
    <location>
        <begin position="84"/>
        <end position="107"/>
    </location>
</feature>
<name>A0ABW7VJC6_STROI</name>
<proteinExistence type="predicted"/>
<dbReference type="InterPro" id="IPR002104">
    <property type="entry name" value="Integrase_catalytic"/>
</dbReference>
<dbReference type="Proteomes" id="UP001611397">
    <property type="component" value="Unassembled WGS sequence"/>
</dbReference>
<accession>A0ABW7VJC6</accession>
<dbReference type="EMBL" id="JBIRWM010000022">
    <property type="protein sequence ID" value="MFI2160881.1"/>
    <property type="molecule type" value="Genomic_DNA"/>
</dbReference>
<dbReference type="InterPro" id="IPR011010">
    <property type="entry name" value="DNA_brk_join_enz"/>
</dbReference>
<dbReference type="RefSeq" id="WP_208616677.1">
    <property type="nucleotide sequence ID" value="NZ_JBIRUT010000008.1"/>
</dbReference>